<keyword evidence="3" id="KW-1185">Reference proteome</keyword>
<dbReference type="Gene3D" id="3.40.630.30">
    <property type="match status" value="1"/>
</dbReference>
<accession>A0A4R8XSY2</accession>
<name>A0A4R8XSY2_9MICO</name>
<dbReference type="AlphaFoldDB" id="A0A4R8XSY2"/>
<dbReference type="GO" id="GO:0016747">
    <property type="term" value="F:acyltransferase activity, transferring groups other than amino-acyl groups"/>
    <property type="evidence" value="ECO:0007669"/>
    <property type="project" value="InterPro"/>
</dbReference>
<evidence type="ECO:0000313" key="3">
    <source>
        <dbReference type="Proteomes" id="UP000298433"/>
    </source>
</evidence>
<dbReference type="InterPro" id="IPR016181">
    <property type="entry name" value="Acyl_CoA_acyltransferase"/>
</dbReference>
<dbReference type="OrthoDB" id="9797990at2"/>
<evidence type="ECO:0000313" key="2">
    <source>
        <dbReference type="EMBL" id="TFC81272.1"/>
    </source>
</evidence>
<gene>
    <name evidence="2" type="ORF">E3T23_07280</name>
</gene>
<dbReference type="PANTHER" id="PTHR41700:SF1">
    <property type="entry name" value="N-ACETYLTRANSFERASE DOMAIN-CONTAINING PROTEIN"/>
    <property type="match status" value="1"/>
</dbReference>
<dbReference type="SUPFAM" id="SSF55729">
    <property type="entry name" value="Acyl-CoA N-acyltransferases (Nat)"/>
    <property type="match status" value="1"/>
</dbReference>
<protein>
    <recommendedName>
        <fullName evidence="1">N-acetyltransferase domain-containing protein</fullName>
    </recommendedName>
</protein>
<dbReference type="Proteomes" id="UP000298433">
    <property type="component" value="Unassembled WGS sequence"/>
</dbReference>
<organism evidence="2 3">
    <name type="scientific">Cryobacterium cheniae</name>
    <dbReference type="NCBI Taxonomy" id="1259262"/>
    <lineage>
        <taxon>Bacteria</taxon>
        <taxon>Bacillati</taxon>
        <taxon>Actinomycetota</taxon>
        <taxon>Actinomycetes</taxon>
        <taxon>Micrococcales</taxon>
        <taxon>Microbacteriaceae</taxon>
        <taxon>Cryobacterium</taxon>
    </lineage>
</organism>
<reference evidence="2 3" key="1">
    <citation type="submission" date="2019-03" db="EMBL/GenBank/DDBJ databases">
        <title>Genomics of glacier-inhabiting Cryobacterium strains.</title>
        <authorList>
            <person name="Liu Q."/>
            <person name="Xin Y.-H."/>
        </authorList>
    </citation>
    <scope>NUCLEOTIDE SEQUENCE [LARGE SCALE GENOMIC DNA]</scope>
    <source>
        <strain evidence="2 3">TMT2-48-2</strain>
    </source>
</reference>
<sequence length="288" mass="30612">MSLSLEASPLVRQAQTAAALAAAAARIRVVDESDLDRLRDVEALLIRVWGTSPHGAPIPTDLLRSISHAGCNVTAAYSENGTLCGAAAAIVSPGNSAMYSLIAGVLPGLADNGVGFALKQHQRSWALTRGIETMTWTFDPLVSRNARFNLTKLGAHAAEYLENFYGLMDDEINAEDQSDRLVAVWPLTSRESVACSEGSPLATVLPDFGPASGRGTGPDGHPNVVLDGDSLWCRVPTDIVALRGRDPVQAASWRASVREIFTAEFARGRSATGVTRDGWYRLTTGGPQ</sequence>
<feature type="domain" description="N-acetyltransferase" evidence="1">
    <location>
        <begin position="25"/>
        <end position="173"/>
    </location>
</feature>
<dbReference type="InterPro" id="IPR038764">
    <property type="entry name" value="GNAT_N_AcTrfase_prd"/>
</dbReference>
<dbReference type="PROSITE" id="PS51186">
    <property type="entry name" value="GNAT"/>
    <property type="match status" value="1"/>
</dbReference>
<dbReference type="EMBL" id="SOGN01000035">
    <property type="protein sequence ID" value="TFC81272.1"/>
    <property type="molecule type" value="Genomic_DNA"/>
</dbReference>
<dbReference type="InterPro" id="IPR000182">
    <property type="entry name" value="GNAT_dom"/>
</dbReference>
<proteinExistence type="predicted"/>
<dbReference type="PANTHER" id="PTHR41700">
    <property type="entry name" value="GCN5-RELATED N-ACETYLTRANSFERASE"/>
    <property type="match status" value="1"/>
</dbReference>
<evidence type="ECO:0000259" key="1">
    <source>
        <dbReference type="PROSITE" id="PS51186"/>
    </source>
</evidence>
<comment type="caution">
    <text evidence="2">The sequence shown here is derived from an EMBL/GenBank/DDBJ whole genome shotgun (WGS) entry which is preliminary data.</text>
</comment>
<dbReference type="RefSeq" id="WP_134369702.1">
    <property type="nucleotide sequence ID" value="NZ_SOGN01000035.1"/>
</dbReference>